<dbReference type="Pfam" id="PF21074">
    <property type="entry name" value="GDH_C"/>
    <property type="match status" value="1"/>
</dbReference>
<dbReference type="Pfam" id="PF05088">
    <property type="entry name" value="Bac_GDH_CD"/>
    <property type="match status" value="1"/>
</dbReference>
<feature type="domain" description="NAD-specific glutamate dehydrogenase C-terminal" evidence="3">
    <location>
        <begin position="1279"/>
        <end position="1611"/>
    </location>
</feature>
<organism evidence="7 8">
    <name type="scientific">Salinarimonas ramus</name>
    <dbReference type="NCBI Taxonomy" id="690164"/>
    <lineage>
        <taxon>Bacteria</taxon>
        <taxon>Pseudomonadati</taxon>
        <taxon>Pseudomonadota</taxon>
        <taxon>Alphaproteobacteria</taxon>
        <taxon>Hyphomicrobiales</taxon>
        <taxon>Salinarimonadaceae</taxon>
        <taxon>Salinarimonas</taxon>
    </lineage>
</organism>
<dbReference type="Pfam" id="PF21075">
    <property type="entry name" value="GDH_ACT1"/>
    <property type="match status" value="1"/>
</dbReference>
<evidence type="ECO:0000256" key="1">
    <source>
        <dbReference type="ARBA" id="ARBA00023002"/>
    </source>
</evidence>
<dbReference type="PANTHER" id="PTHR43403">
    <property type="entry name" value="NAD-SPECIFIC GLUTAMATE DEHYDROGENASE"/>
    <property type="match status" value="1"/>
</dbReference>
<dbReference type="Proteomes" id="UP000600449">
    <property type="component" value="Unassembled WGS sequence"/>
</dbReference>
<name>A0A917Q5B9_9HYPH</name>
<dbReference type="GO" id="GO:0004352">
    <property type="term" value="F:glutamate dehydrogenase (NAD+) activity"/>
    <property type="evidence" value="ECO:0007669"/>
    <property type="project" value="InterPro"/>
</dbReference>
<keyword evidence="8" id="KW-1185">Reference proteome</keyword>
<dbReference type="InterPro" id="IPR049064">
    <property type="entry name" value="NAD_Glu_DH_ACT3"/>
</dbReference>
<comment type="caution">
    <text evidence="7">The sequence shown here is derived from an EMBL/GenBank/DDBJ whole genome shotgun (WGS) entry which is preliminary data.</text>
</comment>
<dbReference type="InterPro" id="IPR046346">
    <property type="entry name" value="Aminoacid_DH-like_N_sf"/>
</dbReference>
<evidence type="ECO:0000259" key="4">
    <source>
        <dbReference type="Pfam" id="PF21075"/>
    </source>
</evidence>
<proteinExistence type="predicted"/>
<feature type="domain" description="NAD-glutamate dehydrogenase ACT2" evidence="5">
    <location>
        <begin position="413"/>
        <end position="501"/>
    </location>
</feature>
<dbReference type="InterPro" id="IPR049059">
    <property type="entry name" value="NAD_Glu_DH_HM1"/>
</dbReference>
<keyword evidence="1" id="KW-0560">Oxidoreductase</keyword>
<dbReference type="InterPro" id="IPR024727">
    <property type="entry name" value="NAD_Glu_DH_N_ACT1"/>
</dbReference>
<dbReference type="Pfam" id="PF21079">
    <property type="entry name" value="GDH_HM2"/>
    <property type="match status" value="1"/>
</dbReference>
<dbReference type="Gene3D" id="3.40.50.720">
    <property type="entry name" value="NAD(P)-binding Rossmann-like Domain"/>
    <property type="match status" value="1"/>
</dbReference>
<dbReference type="InterPro" id="IPR048381">
    <property type="entry name" value="GDH_C"/>
</dbReference>
<dbReference type="GO" id="GO:0004069">
    <property type="term" value="F:L-aspartate:2-oxoglutarate aminotransferase activity"/>
    <property type="evidence" value="ECO:0007669"/>
    <property type="project" value="InterPro"/>
</dbReference>
<dbReference type="Pfam" id="PF21076">
    <property type="entry name" value="GDH_ACT2"/>
    <property type="match status" value="1"/>
</dbReference>
<dbReference type="Pfam" id="PF21078">
    <property type="entry name" value="GDH_HM3"/>
    <property type="match status" value="1"/>
</dbReference>
<dbReference type="InterPro" id="IPR007780">
    <property type="entry name" value="NAD_Glu_DH_bac"/>
</dbReference>
<feature type="domain" description="NAD-glutamate dehydrogenase ACT3" evidence="6">
    <location>
        <begin position="559"/>
        <end position="638"/>
    </location>
</feature>
<dbReference type="EMBL" id="BMMF01000003">
    <property type="protein sequence ID" value="GGK26887.1"/>
    <property type="molecule type" value="Genomic_DNA"/>
</dbReference>
<sequence length="1617" mass="177980">MDRIEDANGSGTIAAAMAALEEERSRQAPPRMVDDLFGRTPSEDLDRYAPSELAALAAAAYDHLRKPCPDVGGVPRHDLVVVDRELSGSGSGHGREITLVEAVNGDMPFLLDSTLAEIVDQGYEPRLVAHPILTVRRDAEGRLVELLGPSRGATPEGAIRESLIHIHLDRLDDEARERLRTALERVYSDVAVAVSDWGPMRERLAGAIARYRQAPPPLPADETKEALAFLDWIAADNFTLLGVREYSFPDGDVAAAPIEGSGLGILRDPAVKVLRRGRELVAMTPEVRAFLQKPSALIITKANVKSSVHRRAHLDYIGIKLFSDTGEVAGELRVVGLFTASAYIESTDDVPVLRLKREKILQRAQFDPQSHAGRALINVLENFPRDELFQVDEETLYAFALEIMNLSDRPRVRVLARPDEFDRFVSVLVFIPKDRYDTQVRRKVGEFLAGIYQGRVSAAYPAYPEGPLARTHYIIGREEGETPRVARQTLEDGVGTIVRTWGDALRDVLREEIGGPRARTLGARYADAFNAAYREAFSAREAIRDILITERISAERPRAVDLYRREGDPETRINLKVFSRGAGLPLSERVPLLENLGFHVVNERTYRVVPAGSREDERVWLHDMTLTRAAGGPITIERIEKPIEAALLALFRGLAESDGFNKLVLEAELGWRDVAMVRALARYLRQVRIAYGQDYLATTLARHPRIAAAIVAYFYARFDPRVSDKRPREEAEAEARGAIEEMLSEVQSLDDDRILRRFVNLVEAALRTNYFQIERGGHPRRTIAFKFACAKVEAMPLPRPLYEIFVYSPRVEGVHLRFGKVARGGLRWSDRPQDFRTEVLGLVKAQQVKNAVIVPVGAKGGFVPKRLPPMNEDRQAWFEEGRASYEVFIDTLLELTDNIVGDDIRPPPDTVRHDGDDPYLVVAADKGTATFSDTANAISLERGHWLGDAFASGGSNGYDHKGMGITARGAWEAVKRHFREMDVDIQSQPVTVAGVGDMSGDVFGNGMLLSHAIKLVAAFDHRDIFIDPNPDPETSFAERRRMFDLGRSSWADYDKSLISKGGGVFSRSLKAIPLSAEMRALLDLDQASATPFEVMRAILRMRVDLLWFGGIGTYIRAVGESDERVGDRANDAIRITGSEVRARVIGEGANLGVTQLGRIEAAQAGVRLNTDAIDNSAGVNTSDVEVNIKIALDTPLRDGRLEPEARNALLAGMTEEVGRLVLRNNYLQTLSISLAERRGAGDIGFVRRLMQGLEHEGRLDRAVEELPDDASLIARAEAGRGMTRPELAVLLAYAKLQLYDQLLASAVPDDPYLGRELDRYFPQALHERFADAIASHRLRREIIATQLSNAIVNRGGPTVIARLADATGADAPTIAAAYAAARDSFGLVELNAGVDALDTKIAGALQLALYAELEELAMNRIGWFIRNVDLDLEPLDAIVGRFREGVVAVEAALVDCLPDAAQALWRERTEALTAQAVPDALASRLAALPILVAAPDITLIAEEAQRSLRDVAATYFALDETFRLGTLAAQGRDVAIADYYDRLALERALSGVADAHRRLTAEIAREQGSGREAVEAWCASRPDVTRIRTAVDGIVSSGLTLSKLTVAASLLGDLTRD</sequence>
<accession>A0A917Q5B9</accession>
<evidence type="ECO:0000259" key="2">
    <source>
        <dbReference type="Pfam" id="PF05088"/>
    </source>
</evidence>
<dbReference type="Pfam" id="PF21073">
    <property type="entry name" value="GDH_HM1"/>
    <property type="match status" value="1"/>
</dbReference>
<evidence type="ECO:0000259" key="6">
    <source>
        <dbReference type="Pfam" id="PF21077"/>
    </source>
</evidence>
<dbReference type="RefSeq" id="WP_188910579.1">
    <property type="nucleotide sequence ID" value="NZ_BMMF01000003.1"/>
</dbReference>
<dbReference type="Pfam" id="PF21077">
    <property type="entry name" value="GDH_ACT3"/>
    <property type="match status" value="1"/>
</dbReference>
<dbReference type="SUPFAM" id="SSF53223">
    <property type="entry name" value="Aminoacid dehydrogenase-like, N-terminal domain"/>
    <property type="match status" value="1"/>
</dbReference>
<dbReference type="InterPro" id="IPR049062">
    <property type="entry name" value="NAD_Glu_DH_ACT2"/>
</dbReference>
<dbReference type="InterPro" id="IPR049056">
    <property type="entry name" value="NAD_Glu_DH_HM3"/>
</dbReference>
<dbReference type="SUPFAM" id="SSF51735">
    <property type="entry name" value="NAD(P)-binding Rossmann-fold domains"/>
    <property type="match status" value="1"/>
</dbReference>
<protein>
    <submittedName>
        <fullName evidence="7">NAD-glutamate dehydrogenase</fullName>
    </submittedName>
</protein>
<reference evidence="7 8" key="1">
    <citation type="journal article" date="2014" name="Int. J. Syst. Evol. Microbiol.">
        <title>Complete genome sequence of Corynebacterium casei LMG S-19264T (=DSM 44701T), isolated from a smear-ripened cheese.</title>
        <authorList>
            <consortium name="US DOE Joint Genome Institute (JGI-PGF)"/>
            <person name="Walter F."/>
            <person name="Albersmeier A."/>
            <person name="Kalinowski J."/>
            <person name="Ruckert C."/>
        </authorList>
    </citation>
    <scope>NUCLEOTIDE SEQUENCE [LARGE SCALE GENOMIC DNA]</scope>
    <source>
        <strain evidence="7 8">CGMCC 1.9161</strain>
    </source>
</reference>
<dbReference type="InterPro" id="IPR049058">
    <property type="entry name" value="NAD_Glu_DH_HM2"/>
</dbReference>
<dbReference type="InterPro" id="IPR028971">
    <property type="entry name" value="NAD-GDH_cat"/>
</dbReference>
<gene>
    <name evidence="7" type="ORF">GCM10011322_11690</name>
</gene>
<evidence type="ECO:0000259" key="3">
    <source>
        <dbReference type="Pfam" id="PF21074"/>
    </source>
</evidence>
<evidence type="ECO:0000313" key="8">
    <source>
        <dbReference type="Proteomes" id="UP000600449"/>
    </source>
</evidence>
<dbReference type="GO" id="GO:0006538">
    <property type="term" value="P:L-glutamate catabolic process"/>
    <property type="evidence" value="ECO:0007669"/>
    <property type="project" value="InterPro"/>
</dbReference>
<dbReference type="InterPro" id="IPR036291">
    <property type="entry name" value="NAD(P)-bd_dom_sf"/>
</dbReference>
<evidence type="ECO:0000259" key="5">
    <source>
        <dbReference type="Pfam" id="PF21076"/>
    </source>
</evidence>
<dbReference type="PANTHER" id="PTHR43403:SF1">
    <property type="entry name" value="NAD-SPECIFIC GLUTAMATE DEHYDROGENASE"/>
    <property type="match status" value="1"/>
</dbReference>
<feature type="domain" description="NAD-glutamate dehydrogenase catalytic" evidence="2">
    <location>
        <begin position="739"/>
        <end position="1234"/>
    </location>
</feature>
<feature type="domain" description="NAD-glutamate dehydrogenase N-terminal ACT1" evidence="4">
    <location>
        <begin position="33"/>
        <end position="182"/>
    </location>
</feature>
<dbReference type="PIRSF" id="PIRSF036761">
    <property type="entry name" value="GDH_Mll4104"/>
    <property type="match status" value="1"/>
</dbReference>
<evidence type="ECO:0000313" key="7">
    <source>
        <dbReference type="EMBL" id="GGK26887.1"/>
    </source>
</evidence>